<dbReference type="CDD" id="cd01285">
    <property type="entry name" value="nucleoside_deaminase"/>
    <property type="match status" value="1"/>
</dbReference>
<dbReference type="InterPro" id="IPR016193">
    <property type="entry name" value="Cytidine_deaminase-like"/>
</dbReference>
<comment type="subunit">
    <text evidence="2 8">Homodimer.</text>
</comment>
<evidence type="ECO:0000259" key="9">
    <source>
        <dbReference type="PROSITE" id="PS51747"/>
    </source>
</evidence>
<dbReference type="PROSITE" id="PS00903">
    <property type="entry name" value="CYT_DCMP_DEAMINASES_1"/>
    <property type="match status" value="1"/>
</dbReference>
<dbReference type="Proteomes" id="UP000199268">
    <property type="component" value="Unassembled WGS sequence"/>
</dbReference>
<dbReference type="AlphaFoldDB" id="A0A1C4B209"/>
<dbReference type="InterPro" id="IPR002125">
    <property type="entry name" value="CMP_dCMP_dom"/>
</dbReference>
<reference evidence="11" key="1">
    <citation type="submission" date="2016-08" db="EMBL/GenBank/DDBJ databases">
        <authorList>
            <person name="Varghese N."/>
            <person name="Submissions Spin"/>
        </authorList>
    </citation>
    <scope>NUCLEOTIDE SEQUENCE [LARGE SCALE GENOMIC DNA]</scope>
    <source>
        <strain evidence="11">R-53094</strain>
    </source>
</reference>
<protein>
    <recommendedName>
        <fullName evidence="8">tRNA-specific adenosine deaminase</fullName>
        <ecNumber evidence="8">3.5.4.33</ecNumber>
    </recommendedName>
</protein>
<dbReference type="RefSeq" id="WP_092462927.1">
    <property type="nucleotide sequence ID" value="NZ_BJEE01000001.1"/>
</dbReference>
<accession>A0A1C4B209</accession>
<evidence type="ECO:0000256" key="4">
    <source>
        <dbReference type="ARBA" id="ARBA00022723"/>
    </source>
</evidence>
<feature type="binding site" evidence="8">
    <location>
        <position position="89"/>
    </location>
    <ligand>
        <name>Zn(2+)</name>
        <dbReference type="ChEBI" id="CHEBI:29105"/>
        <note>catalytic</note>
    </ligand>
</feature>
<sequence length="176" mass="19529">MSGQLTADQIHYFMGEALREARKAALIGEVPIGAVVVQDGQIISRAFNLREHLQDGSQHAEYQAILEANRLQHSWRLPEAQLFVTLEPCIMCAGLIQQTRITDVYYGANDAKGGGVTSMYELLTDERLNHQVAVHAGVRAQEASALLKAFFKAVRKRKKAEKKARQLAEKNTGQIS</sequence>
<dbReference type="InterPro" id="IPR016192">
    <property type="entry name" value="APOBEC/CMP_deaminase_Zn-bd"/>
</dbReference>
<dbReference type="PROSITE" id="PS51747">
    <property type="entry name" value="CYT_DCMP_DEAMINASES_2"/>
    <property type="match status" value="1"/>
</dbReference>
<dbReference type="HAMAP" id="MF_00972">
    <property type="entry name" value="tRNA_aden_deaminase"/>
    <property type="match status" value="1"/>
</dbReference>
<evidence type="ECO:0000256" key="7">
    <source>
        <dbReference type="ARBA" id="ARBA00048045"/>
    </source>
</evidence>
<dbReference type="STRING" id="1505725.GA0061074_10846"/>
<evidence type="ECO:0000256" key="3">
    <source>
        <dbReference type="ARBA" id="ARBA00022694"/>
    </source>
</evidence>
<comment type="catalytic activity">
    <reaction evidence="7 8">
        <text>adenosine(34) in tRNA + H2O + H(+) = inosine(34) in tRNA + NH4(+)</text>
        <dbReference type="Rhea" id="RHEA:43168"/>
        <dbReference type="Rhea" id="RHEA-COMP:10373"/>
        <dbReference type="Rhea" id="RHEA-COMP:10374"/>
        <dbReference type="ChEBI" id="CHEBI:15377"/>
        <dbReference type="ChEBI" id="CHEBI:15378"/>
        <dbReference type="ChEBI" id="CHEBI:28938"/>
        <dbReference type="ChEBI" id="CHEBI:74411"/>
        <dbReference type="ChEBI" id="CHEBI:82852"/>
        <dbReference type="EC" id="3.5.4.33"/>
    </reaction>
</comment>
<dbReference type="GO" id="GO:0008270">
    <property type="term" value="F:zinc ion binding"/>
    <property type="evidence" value="ECO:0007669"/>
    <property type="project" value="UniProtKB-UniRule"/>
</dbReference>
<feature type="domain" description="CMP/dCMP-type deaminase" evidence="9">
    <location>
        <begin position="8"/>
        <end position="117"/>
    </location>
</feature>
<dbReference type="InterPro" id="IPR028883">
    <property type="entry name" value="tRNA_aden_deaminase"/>
</dbReference>
<evidence type="ECO:0000313" key="11">
    <source>
        <dbReference type="Proteomes" id="UP000199268"/>
    </source>
</evidence>
<dbReference type="GO" id="GO:0002100">
    <property type="term" value="P:tRNA wobble adenosine to inosine editing"/>
    <property type="evidence" value="ECO:0007669"/>
    <property type="project" value="UniProtKB-UniRule"/>
</dbReference>
<evidence type="ECO:0000256" key="6">
    <source>
        <dbReference type="ARBA" id="ARBA00022833"/>
    </source>
</evidence>
<organism evidence="10 11">
    <name type="scientific">Weissella bombi</name>
    <dbReference type="NCBI Taxonomy" id="1505725"/>
    <lineage>
        <taxon>Bacteria</taxon>
        <taxon>Bacillati</taxon>
        <taxon>Bacillota</taxon>
        <taxon>Bacilli</taxon>
        <taxon>Lactobacillales</taxon>
        <taxon>Lactobacillaceae</taxon>
        <taxon>Weissella</taxon>
    </lineage>
</organism>
<feature type="binding site" evidence="8">
    <location>
        <position position="59"/>
    </location>
    <ligand>
        <name>Zn(2+)</name>
        <dbReference type="ChEBI" id="CHEBI:29105"/>
        <note>catalytic</note>
    </ligand>
</feature>
<comment type="cofactor">
    <cofactor evidence="8">
        <name>Zn(2+)</name>
        <dbReference type="ChEBI" id="CHEBI:29105"/>
    </cofactor>
    <text evidence="8">Binds 1 zinc ion per subunit.</text>
</comment>
<evidence type="ECO:0000313" key="10">
    <source>
        <dbReference type="EMBL" id="SCC00915.1"/>
    </source>
</evidence>
<evidence type="ECO:0000256" key="5">
    <source>
        <dbReference type="ARBA" id="ARBA00022801"/>
    </source>
</evidence>
<dbReference type="OrthoDB" id="9802676at2"/>
<keyword evidence="11" id="KW-1185">Reference proteome</keyword>
<dbReference type="SUPFAM" id="SSF53927">
    <property type="entry name" value="Cytidine deaminase-like"/>
    <property type="match status" value="1"/>
</dbReference>
<keyword evidence="3 8" id="KW-0819">tRNA processing</keyword>
<feature type="binding site" evidence="8">
    <location>
        <position position="92"/>
    </location>
    <ligand>
        <name>Zn(2+)</name>
        <dbReference type="ChEBI" id="CHEBI:29105"/>
        <note>catalytic</note>
    </ligand>
</feature>
<dbReference type="FunFam" id="3.40.140.10:FF:000005">
    <property type="entry name" value="tRNA-specific adenosine deaminase"/>
    <property type="match status" value="1"/>
</dbReference>
<dbReference type="GO" id="GO:0052717">
    <property type="term" value="F:tRNA-specific adenosine-34 deaminase activity"/>
    <property type="evidence" value="ECO:0007669"/>
    <property type="project" value="UniProtKB-UniRule"/>
</dbReference>
<dbReference type="PANTHER" id="PTHR11079">
    <property type="entry name" value="CYTOSINE DEAMINASE FAMILY MEMBER"/>
    <property type="match status" value="1"/>
</dbReference>
<evidence type="ECO:0000256" key="1">
    <source>
        <dbReference type="ARBA" id="ARBA00010669"/>
    </source>
</evidence>
<comment type="function">
    <text evidence="8">Catalyzes the deamination of adenosine to inosine at the wobble position 34 of tRNA(Arg2).</text>
</comment>
<dbReference type="Gene3D" id="3.40.140.10">
    <property type="entry name" value="Cytidine Deaminase, domain 2"/>
    <property type="match status" value="1"/>
</dbReference>
<evidence type="ECO:0000256" key="2">
    <source>
        <dbReference type="ARBA" id="ARBA00011738"/>
    </source>
</evidence>
<evidence type="ECO:0000256" key="8">
    <source>
        <dbReference type="HAMAP-Rule" id="MF_00972"/>
    </source>
</evidence>
<dbReference type="EC" id="3.5.4.33" evidence="8"/>
<name>A0A1C4B209_9LACO</name>
<dbReference type="PANTHER" id="PTHR11079:SF202">
    <property type="entry name" value="TRNA-SPECIFIC ADENOSINE DEAMINASE"/>
    <property type="match status" value="1"/>
</dbReference>
<keyword evidence="6 8" id="KW-0862">Zinc</keyword>
<feature type="active site" description="Proton donor" evidence="8">
    <location>
        <position position="61"/>
    </location>
</feature>
<dbReference type="Pfam" id="PF00383">
    <property type="entry name" value="dCMP_cyt_deam_1"/>
    <property type="match status" value="1"/>
</dbReference>
<comment type="similarity">
    <text evidence="1">Belongs to the cytidine and deoxycytidylate deaminase family. ADAT2 subfamily.</text>
</comment>
<dbReference type="EMBL" id="FMAO01000008">
    <property type="protein sequence ID" value="SCC00915.1"/>
    <property type="molecule type" value="Genomic_DNA"/>
</dbReference>
<keyword evidence="4 8" id="KW-0479">Metal-binding</keyword>
<gene>
    <name evidence="8" type="primary">tadA</name>
    <name evidence="10" type="ORF">GA0061074_10846</name>
</gene>
<proteinExistence type="inferred from homology"/>
<keyword evidence="5 8" id="KW-0378">Hydrolase</keyword>